<dbReference type="Proteomes" id="UP001638806">
    <property type="component" value="Unassembled WGS sequence"/>
</dbReference>
<organism evidence="1 2">
    <name type="scientific">Purpureocillium lilacinum</name>
    <name type="common">Paecilomyces lilacinus</name>
    <dbReference type="NCBI Taxonomy" id="33203"/>
    <lineage>
        <taxon>Eukaryota</taxon>
        <taxon>Fungi</taxon>
        <taxon>Dikarya</taxon>
        <taxon>Ascomycota</taxon>
        <taxon>Pezizomycotina</taxon>
        <taxon>Sordariomycetes</taxon>
        <taxon>Hypocreomycetidae</taxon>
        <taxon>Hypocreales</taxon>
        <taxon>Ophiocordycipitaceae</taxon>
        <taxon>Purpureocillium</taxon>
    </lineage>
</organism>
<name>A0ACC4DAJ3_PURLI</name>
<evidence type="ECO:0000313" key="2">
    <source>
        <dbReference type="Proteomes" id="UP001638806"/>
    </source>
</evidence>
<proteinExistence type="predicted"/>
<accession>A0ACC4DAJ3</accession>
<comment type="caution">
    <text evidence="1">The sequence shown here is derived from an EMBL/GenBank/DDBJ whole genome shotgun (WGS) entry which is preliminary data.</text>
</comment>
<dbReference type="EMBL" id="JBGNUJ010000013">
    <property type="protein sequence ID" value="KAL3952298.1"/>
    <property type="molecule type" value="Genomic_DNA"/>
</dbReference>
<evidence type="ECO:0000313" key="1">
    <source>
        <dbReference type="EMBL" id="KAL3952298.1"/>
    </source>
</evidence>
<sequence>MSANQTHEEGHFATTFERKYYHRGRAFIKRSLRPHEYRTGHRGLHIPPLNKERLLNEAESLHFIKQHTDVPVPAVHCHFEDDGAYYLITEYVDGVNMSDLPEAGKAVVRRELETQLAKLKALKSSRLGGPSGLVIPPYRVLRRAETDHHCWDPTQRRLSSHETEYVFCHNDLSQQNVIVDLDTLKINAIIDWEYAGFFPPASNTDSIADSALPRPSTGRLTTHSIYSTFYFLEEWQLPSKWTSPGTEYQGTS</sequence>
<protein>
    <submittedName>
        <fullName evidence="1">Uncharacterized protein</fullName>
    </submittedName>
</protein>
<gene>
    <name evidence="1" type="ORF">ACCO45_014015</name>
</gene>
<keyword evidence="2" id="KW-1185">Reference proteome</keyword>
<reference evidence="1" key="1">
    <citation type="submission" date="2024-12" db="EMBL/GenBank/DDBJ databases">
        <title>Comparative genomics and development of molecular markers within Purpureocillium lilacinum and among Purpureocillium species.</title>
        <authorList>
            <person name="Yeh Z.-Y."/>
            <person name="Ni N.-T."/>
            <person name="Lo P.-H."/>
            <person name="Mushyakhwo K."/>
            <person name="Lin C.-F."/>
            <person name="Nai Y.-S."/>
        </authorList>
    </citation>
    <scope>NUCLEOTIDE SEQUENCE</scope>
    <source>
        <strain evidence="1">NCHU-NPUST-175</strain>
    </source>
</reference>